<evidence type="ECO:0000313" key="1">
    <source>
        <dbReference type="EMBL" id="KDR51208.1"/>
    </source>
</evidence>
<proteinExistence type="predicted"/>
<reference evidence="1 2" key="1">
    <citation type="submission" date="2013-08" db="EMBL/GenBank/DDBJ databases">
        <authorList>
            <person name="Weinstock G."/>
            <person name="Sodergren E."/>
            <person name="Wylie T."/>
            <person name="Fulton L."/>
            <person name="Fulton R."/>
            <person name="Fronick C."/>
            <person name="O'Laughlin M."/>
            <person name="Godfrey J."/>
            <person name="Miner T."/>
            <person name="Herter B."/>
            <person name="Appelbaum E."/>
            <person name="Cordes M."/>
            <person name="Lek S."/>
            <person name="Wollam A."/>
            <person name="Pepin K.H."/>
            <person name="Palsikar V.B."/>
            <person name="Mitreva M."/>
            <person name="Wilson R.K."/>
        </authorList>
    </citation>
    <scope>NUCLEOTIDE SEQUENCE [LARGE SCALE GENOMIC DNA]</scope>
    <source>
        <strain evidence="1 2">ATCC 15930</strain>
    </source>
</reference>
<name>A0A069QEA8_HOYLO</name>
<accession>A0A069QEA8</accession>
<keyword evidence="2" id="KW-1185">Reference proteome</keyword>
<dbReference type="PATRIC" id="fig|1122985.7.peg.2822"/>
<gene>
    <name evidence="1" type="ORF">HMPREF1991_02726</name>
</gene>
<organism evidence="1 2">
    <name type="scientific">Hoylesella loescheii DSM 19665 = JCM 12249 = ATCC 15930</name>
    <dbReference type="NCBI Taxonomy" id="1122985"/>
    <lineage>
        <taxon>Bacteria</taxon>
        <taxon>Pseudomonadati</taxon>
        <taxon>Bacteroidota</taxon>
        <taxon>Bacteroidia</taxon>
        <taxon>Bacteroidales</taxon>
        <taxon>Prevotellaceae</taxon>
        <taxon>Hoylesella</taxon>
    </lineage>
</organism>
<evidence type="ECO:0000313" key="2">
    <source>
        <dbReference type="Proteomes" id="UP000027442"/>
    </source>
</evidence>
<protein>
    <submittedName>
        <fullName evidence="1">Uncharacterized protein</fullName>
    </submittedName>
</protein>
<dbReference type="AlphaFoldDB" id="A0A069QEA8"/>
<sequence>MGEMNNGIKIRLLNHFCMVADRCVSKDDANIANYYLKPALFSSFSLKVNMFNNMCRIGIMPLYKVFKGDFVIFSVIIY</sequence>
<dbReference type="Proteomes" id="UP000027442">
    <property type="component" value="Unassembled WGS sequence"/>
</dbReference>
<comment type="caution">
    <text evidence="1">The sequence shown here is derived from an EMBL/GenBank/DDBJ whole genome shotgun (WGS) entry which is preliminary data.</text>
</comment>
<dbReference type="HOGENOM" id="CLU_2619076_0_0_10"/>
<dbReference type="EMBL" id="JNGW01000118">
    <property type="protein sequence ID" value="KDR51208.1"/>
    <property type="molecule type" value="Genomic_DNA"/>
</dbReference>